<dbReference type="SUPFAM" id="SSF53098">
    <property type="entry name" value="Ribonuclease H-like"/>
    <property type="match status" value="1"/>
</dbReference>
<dbReference type="Pfam" id="PF13456">
    <property type="entry name" value="RVT_3"/>
    <property type="match status" value="1"/>
</dbReference>
<dbReference type="PANTHER" id="PTHR47074">
    <property type="entry name" value="BNAC02G40300D PROTEIN"/>
    <property type="match status" value="1"/>
</dbReference>
<dbReference type="AlphaFoldDB" id="A0A2I0V9V5"/>
<evidence type="ECO:0000313" key="3">
    <source>
        <dbReference type="EMBL" id="PKU60196.1"/>
    </source>
</evidence>
<feature type="transmembrane region" description="Helical" evidence="1">
    <location>
        <begin position="185"/>
        <end position="206"/>
    </location>
</feature>
<keyword evidence="1" id="KW-0812">Transmembrane</keyword>
<sequence>MAVTIIWFIWMDRNDAKYRNITMNHKRIIARTKEKINILYKANLFKNCHFRGFKFVIKKLCNVYVENKEEAVSKFVKWIKPKESVIKINTDGSVATGKWGCGGILRNADGILVFYFAGPLSSCSVPFAEVIALYQALKIALSKGILRVWIEVDALLVYIFLILIILVMLRIFIFLGRLKVCFLRWIMWFLIFGEKVMLVLIFWLVWVQV</sequence>
<dbReference type="InterPro" id="IPR052929">
    <property type="entry name" value="RNase_H-like_EbsB-rel"/>
</dbReference>
<keyword evidence="1" id="KW-0472">Membrane</keyword>
<dbReference type="Proteomes" id="UP000233837">
    <property type="component" value="Unassembled WGS sequence"/>
</dbReference>
<evidence type="ECO:0000259" key="2">
    <source>
        <dbReference type="Pfam" id="PF13456"/>
    </source>
</evidence>
<dbReference type="PANTHER" id="PTHR47074:SF68">
    <property type="entry name" value="RNASE H TYPE-1 DOMAIN-CONTAINING PROTEIN"/>
    <property type="match status" value="1"/>
</dbReference>
<dbReference type="GO" id="GO:0004523">
    <property type="term" value="F:RNA-DNA hybrid ribonuclease activity"/>
    <property type="evidence" value="ECO:0007669"/>
    <property type="project" value="InterPro"/>
</dbReference>
<name>A0A2I0V9V5_9ASPA</name>
<dbReference type="InterPro" id="IPR044730">
    <property type="entry name" value="RNase_H-like_dom_plant"/>
</dbReference>
<dbReference type="InterPro" id="IPR002156">
    <property type="entry name" value="RNaseH_domain"/>
</dbReference>
<evidence type="ECO:0000256" key="1">
    <source>
        <dbReference type="SAM" id="Phobius"/>
    </source>
</evidence>
<dbReference type="CDD" id="cd06222">
    <property type="entry name" value="RNase_H_like"/>
    <property type="match status" value="1"/>
</dbReference>
<dbReference type="GO" id="GO:0003676">
    <property type="term" value="F:nucleic acid binding"/>
    <property type="evidence" value="ECO:0007669"/>
    <property type="project" value="InterPro"/>
</dbReference>
<gene>
    <name evidence="3" type="ORF">MA16_Dca027004</name>
</gene>
<feature type="domain" description="RNase H type-1" evidence="2">
    <location>
        <begin position="89"/>
        <end position="157"/>
    </location>
</feature>
<dbReference type="InterPro" id="IPR036397">
    <property type="entry name" value="RNaseH_sf"/>
</dbReference>
<dbReference type="Gene3D" id="3.30.420.10">
    <property type="entry name" value="Ribonuclease H-like superfamily/Ribonuclease H"/>
    <property type="match status" value="1"/>
</dbReference>
<reference evidence="3 4" key="2">
    <citation type="journal article" date="2017" name="Nature">
        <title>The Apostasia genome and the evolution of orchids.</title>
        <authorList>
            <person name="Zhang G.Q."/>
            <person name="Liu K.W."/>
            <person name="Li Z."/>
            <person name="Lohaus R."/>
            <person name="Hsiao Y.Y."/>
            <person name="Niu S.C."/>
            <person name="Wang J.Y."/>
            <person name="Lin Y.C."/>
            <person name="Xu Q."/>
            <person name="Chen L.J."/>
            <person name="Yoshida K."/>
            <person name="Fujiwara S."/>
            <person name="Wang Z.W."/>
            <person name="Zhang Y.Q."/>
            <person name="Mitsuda N."/>
            <person name="Wang M."/>
            <person name="Liu G.H."/>
            <person name="Pecoraro L."/>
            <person name="Huang H.X."/>
            <person name="Xiao X.J."/>
            <person name="Lin M."/>
            <person name="Wu X.Y."/>
            <person name="Wu W.L."/>
            <person name="Chen Y.Y."/>
            <person name="Chang S.B."/>
            <person name="Sakamoto S."/>
            <person name="Ohme-Takagi M."/>
            <person name="Yagi M."/>
            <person name="Zeng S.J."/>
            <person name="Shen C.Y."/>
            <person name="Yeh C.M."/>
            <person name="Luo Y.B."/>
            <person name="Tsai W.C."/>
            <person name="Van de Peer Y."/>
            <person name="Liu Z.J."/>
        </authorList>
    </citation>
    <scope>NUCLEOTIDE SEQUENCE [LARGE SCALE GENOMIC DNA]</scope>
    <source>
        <tissue evidence="3">The whole plant</tissue>
    </source>
</reference>
<protein>
    <submittedName>
        <fullName evidence="3">Ribonuclease H protein</fullName>
    </submittedName>
</protein>
<organism evidence="3 4">
    <name type="scientific">Dendrobium catenatum</name>
    <dbReference type="NCBI Taxonomy" id="906689"/>
    <lineage>
        <taxon>Eukaryota</taxon>
        <taxon>Viridiplantae</taxon>
        <taxon>Streptophyta</taxon>
        <taxon>Embryophyta</taxon>
        <taxon>Tracheophyta</taxon>
        <taxon>Spermatophyta</taxon>
        <taxon>Magnoliopsida</taxon>
        <taxon>Liliopsida</taxon>
        <taxon>Asparagales</taxon>
        <taxon>Orchidaceae</taxon>
        <taxon>Epidendroideae</taxon>
        <taxon>Malaxideae</taxon>
        <taxon>Dendrobiinae</taxon>
        <taxon>Dendrobium</taxon>
    </lineage>
</organism>
<evidence type="ECO:0000313" key="4">
    <source>
        <dbReference type="Proteomes" id="UP000233837"/>
    </source>
</evidence>
<keyword evidence="1" id="KW-1133">Transmembrane helix</keyword>
<dbReference type="InterPro" id="IPR012337">
    <property type="entry name" value="RNaseH-like_sf"/>
</dbReference>
<keyword evidence="4" id="KW-1185">Reference proteome</keyword>
<proteinExistence type="predicted"/>
<accession>A0A2I0V9V5</accession>
<dbReference type="EMBL" id="KZ505211">
    <property type="protein sequence ID" value="PKU60196.1"/>
    <property type="molecule type" value="Genomic_DNA"/>
</dbReference>
<feature type="transmembrane region" description="Helical" evidence="1">
    <location>
        <begin position="112"/>
        <end position="134"/>
    </location>
</feature>
<feature type="transmembrane region" description="Helical" evidence="1">
    <location>
        <begin position="154"/>
        <end position="173"/>
    </location>
</feature>
<reference evidence="3 4" key="1">
    <citation type="journal article" date="2016" name="Sci. Rep.">
        <title>The Dendrobium catenatum Lindl. genome sequence provides insights into polysaccharide synthase, floral development and adaptive evolution.</title>
        <authorList>
            <person name="Zhang G.Q."/>
            <person name="Xu Q."/>
            <person name="Bian C."/>
            <person name="Tsai W.C."/>
            <person name="Yeh C.M."/>
            <person name="Liu K.W."/>
            <person name="Yoshida K."/>
            <person name="Zhang L.S."/>
            <person name="Chang S.B."/>
            <person name="Chen F."/>
            <person name="Shi Y."/>
            <person name="Su Y.Y."/>
            <person name="Zhang Y.Q."/>
            <person name="Chen L.J."/>
            <person name="Yin Y."/>
            <person name="Lin M."/>
            <person name="Huang H."/>
            <person name="Deng H."/>
            <person name="Wang Z.W."/>
            <person name="Zhu S.L."/>
            <person name="Zhao X."/>
            <person name="Deng C."/>
            <person name="Niu S.C."/>
            <person name="Huang J."/>
            <person name="Wang M."/>
            <person name="Liu G.H."/>
            <person name="Yang H.J."/>
            <person name="Xiao X.J."/>
            <person name="Hsiao Y.Y."/>
            <person name="Wu W.L."/>
            <person name="Chen Y.Y."/>
            <person name="Mitsuda N."/>
            <person name="Ohme-Takagi M."/>
            <person name="Luo Y.B."/>
            <person name="Van de Peer Y."/>
            <person name="Liu Z.J."/>
        </authorList>
    </citation>
    <scope>NUCLEOTIDE SEQUENCE [LARGE SCALE GENOMIC DNA]</scope>
    <source>
        <tissue evidence="3">The whole plant</tissue>
    </source>
</reference>